<dbReference type="AlphaFoldDB" id="A0A0M3IHV9"/>
<evidence type="ECO:0000313" key="2">
    <source>
        <dbReference type="WBParaSite" id="ALUE_0001805401-mRNA-1"/>
    </source>
</evidence>
<proteinExistence type="predicted"/>
<sequence>MLNIWAQKESISRLLHSNKKNFTDSRSEQINVSAKSTKTVTHTARALARVLVTTHRQSHHVIIYFRRTSDHIESTQVGCRLHLHIPESFNNTFMQTIN</sequence>
<keyword evidence="1" id="KW-1185">Reference proteome</keyword>
<reference evidence="2" key="1">
    <citation type="submission" date="2017-02" db="UniProtKB">
        <authorList>
            <consortium name="WormBaseParasite"/>
        </authorList>
    </citation>
    <scope>IDENTIFICATION</scope>
</reference>
<accession>A0A0M3IHV9</accession>
<organism evidence="1 2">
    <name type="scientific">Ascaris lumbricoides</name>
    <name type="common">Giant roundworm</name>
    <dbReference type="NCBI Taxonomy" id="6252"/>
    <lineage>
        <taxon>Eukaryota</taxon>
        <taxon>Metazoa</taxon>
        <taxon>Ecdysozoa</taxon>
        <taxon>Nematoda</taxon>
        <taxon>Chromadorea</taxon>
        <taxon>Rhabditida</taxon>
        <taxon>Spirurina</taxon>
        <taxon>Ascaridomorpha</taxon>
        <taxon>Ascaridoidea</taxon>
        <taxon>Ascarididae</taxon>
        <taxon>Ascaris</taxon>
    </lineage>
</organism>
<dbReference type="Proteomes" id="UP000036681">
    <property type="component" value="Unplaced"/>
</dbReference>
<dbReference type="WBParaSite" id="ALUE_0001805401-mRNA-1">
    <property type="protein sequence ID" value="ALUE_0001805401-mRNA-1"/>
    <property type="gene ID" value="ALUE_0001805401"/>
</dbReference>
<protein>
    <submittedName>
        <fullName evidence="2">Ovule protein</fullName>
    </submittedName>
</protein>
<name>A0A0M3IHV9_ASCLU</name>
<evidence type="ECO:0000313" key="1">
    <source>
        <dbReference type="Proteomes" id="UP000036681"/>
    </source>
</evidence>